<name>A0A7T6XGF3_PENDI</name>
<proteinExistence type="inferred from homology"/>
<accession>A0A7T6XGF3</accession>
<dbReference type="NCBIfam" id="TIGR00728">
    <property type="entry name" value="OPT_sfam"/>
    <property type="match status" value="1"/>
</dbReference>
<keyword evidence="8 9" id="KW-0472">Membrane</keyword>
<feature type="transmembrane region" description="Helical" evidence="9">
    <location>
        <begin position="762"/>
        <end position="784"/>
    </location>
</feature>
<feature type="transmembrane region" description="Helical" evidence="9">
    <location>
        <begin position="712"/>
        <end position="729"/>
    </location>
</feature>
<dbReference type="Pfam" id="PF03169">
    <property type="entry name" value="OPT"/>
    <property type="match status" value="1"/>
</dbReference>
<organism evidence="10 11">
    <name type="scientific">Penicillium digitatum</name>
    <name type="common">Green mold</name>
    <dbReference type="NCBI Taxonomy" id="36651"/>
    <lineage>
        <taxon>Eukaryota</taxon>
        <taxon>Fungi</taxon>
        <taxon>Dikarya</taxon>
        <taxon>Ascomycota</taxon>
        <taxon>Pezizomycotina</taxon>
        <taxon>Eurotiomycetes</taxon>
        <taxon>Eurotiomycetidae</taxon>
        <taxon>Eurotiales</taxon>
        <taxon>Aspergillaceae</taxon>
        <taxon>Penicillium</taxon>
    </lineage>
</organism>
<protein>
    <submittedName>
        <fullName evidence="10">OPT oligopeptide transporter family</fullName>
    </submittedName>
</protein>
<keyword evidence="4 9" id="KW-0812">Transmembrane</keyword>
<dbReference type="VEuPathDB" id="FungiDB:PDIP_79440"/>
<evidence type="ECO:0000313" key="11">
    <source>
        <dbReference type="Proteomes" id="UP000595662"/>
    </source>
</evidence>
<evidence type="ECO:0000256" key="1">
    <source>
        <dbReference type="ARBA" id="ARBA00004141"/>
    </source>
</evidence>
<evidence type="ECO:0000313" key="10">
    <source>
        <dbReference type="EMBL" id="QQK40663.1"/>
    </source>
</evidence>
<keyword evidence="7 9" id="KW-1133">Transmembrane helix</keyword>
<evidence type="ECO:0000256" key="2">
    <source>
        <dbReference type="ARBA" id="ARBA00008807"/>
    </source>
</evidence>
<evidence type="ECO:0000256" key="8">
    <source>
        <dbReference type="ARBA" id="ARBA00023136"/>
    </source>
</evidence>
<gene>
    <name evidence="10" type="ORF">Pdw03_3517</name>
</gene>
<evidence type="ECO:0000256" key="3">
    <source>
        <dbReference type="ARBA" id="ARBA00022448"/>
    </source>
</evidence>
<dbReference type="EMBL" id="CP060774">
    <property type="protein sequence ID" value="QQK40663.1"/>
    <property type="molecule type" value="Genomic_DNA"/>
</dbReference>
<dbReference type="GO" id="GO:0035673">
    <property type="term" value="F:oligopeptide transmembrane transporter activity"/>
    <property type="evidence" value="ECO:0007669"/>
    <property type="project" value="InterPro"/>
</dbReference>
<keyword evidence="3" id="KW-0813">Transport</keyword>
<keyword evidence="5" id="KW-0571">Peptide transport</keyword>
<feature type="transmembrane region" description="Helical" evidence="9">
    <location>
        <begin position="449"/>
        <end position="469"/>
    </location>
</feature>
<evidence type="ECO:0000256" key="6">
    <source>
        <dbReference type="ARBA" id="ARBA00022927"/>
    </source>
</evidence>
<feature type="transmembrane region" description="Helical" evidence="9">
    <location>
        <begin position="299"/>
        <end position="317"/>
    </location>
</feature>
<feature type="transmembrane region" description="Helical" evidence="9">
    <location>
        <begin position="121"/>
        <end position="140"/>
    </location>
</feature>
<evidence type="ECO:0000256" key="7">
    <source>
        <dbReference type="ARBA" id="ARBA00022989"/>
    </source>
</evidence>
<dbReference type="GO" id="GO:0015031">
    <property type="term" value="P:protein transport"/>
    <property type="evidence" value="ECO:0007669"/>
    <property type="project" value="UniProtKB-KW"/>
</dbReference>
<evidence type="ECO:0000256" key="5">
    <source>
        <dbReference type="ARBA" id="ARBA00022856"/>
    </source>
</evidence>
<dbReference type="InterPro" id="IPR004813">
    <property type="entry name" value="OPT"/>
</dbReference>
<feature type="transmembrane region" description="Helical" evidence="9">
    <location>
        <begin position="146"/>
        <end position="168"/>
    </location>
</feature>
<comment type="similarity">
    <text evidence="2">Belongs to the oligopeptide OPT transporter family.</text>
</comment>
<reference evidence="10 11" key="1">
    <citation type="submission" date="2020-08" db="EMBL/GenBank/DDBJ databases">
        <title>The completed genome sequence of the pathogenic ascomycete fungus Penicillium digitatum.</title>
        <authorList>
            <person name="Wang M."/>
        </authorList>
    </citation>
    <scope>NUCLEOTIDE SEQUENCE [LARGE SCALE GENOMIC DNA]</scope>
    <source>
        <strain evidence="10 11">PdW03</strain>
    </source>
</reference>
<evidence type="ECO:0000256" key="9">
    <source>
        <dbReference type="SAM" id="Phobius"/>
    </source>
</evidence>
<keyword evidence="6" id="KW-0653">Protein transport</keyword>
<feature type="transmembrane region" description="Helical" evidence="9">
    <location>
        <begin position="735"/>
        <end position="750"/>
    </location>
</feature>
<feature type="transmembrane region" description="Helical" evidence="9">
    <location>
        <begin position="689"/>
        <end position="705"/>
    </location>
</feature>
<feature type="transmembrane region" description="Helical" evidence="9">
    <location>
        <begin position="507"/>
        <end position="527"/>
    </location>
</feature>
<sequence>MADSEKDGRLYETTPVGPFDVEKVQPVVEVSDADLSEMLDTLRETIKDHELDPNFPTEILNSARAALRETPDKLETARLQGLIAEIQAERDLLLNDSPYAEVRAVVDNTDDPSTPVNTFRAWFLGIIFTILGTGIDQFFSLRYPGIYLYTVVAQLLSYPCGVFLARVLPTTTYTVWGRNFSLNSGPFNQKEHMLISIMSNVGYGGLNGTAYVTYIFQVLKLEMFYGMKELADSAGFQILLTLSTQLIGYGCAGITRRFLVYPPAMLWPKNLAQIALNRALHNDGRSESIHGWTMSRYRFFLYCFCGMFVYFWFPDYIFQALSYFNWMTWIAPENIKLAIITGSIGGLGFNPLPTFDWNVISYAWDPVVTPFFSLLNSVIGMALSGLVIILPVYFCNAWNTAYLPINSNDVFDNTGNSYNVSRILTSKFTLDEKAYEVYGQAYLSAANSVLYSGFFAIYLATIVYAGLYYRREIMTGFRAVLKWSSARDEYHDVHNRLMREYKEAPEWWYLSILAIAFIMGCVCCSIYDTGMPIWGIVVGLLLCVFLQIPIGIILAVTNVEVTNNVIAEFIGGYAVQNNPIANMIFKSYGYIASAQSIQFVADLKLGHYMKIAPRTLFAAQTIATVVAAFVSIGVNAWQMNNIKDVCSSDQSSKFTCPDTHTFFTASVIWGVIGPARIYGNNGIYHPLEWGFLAGALLPVPFYFLAKCYPNSWVRFINIPLILSGILWWAPYNFTYAWLALVVGFGVNYYVKGRYERWWQKYAYVLSSSFSCGIGIAGLVIFFAVQFHAVDINWWGNTVSYAGCDNSGCPLLPLPENGHF</sequence>
<dbReference type="AlphaFoldDB" id="A0A7T6XGF3"/>
<dbReference type="PANTHER" id="PTHR22601">
    <property type="entry name" value="ISP4 LIKE PROTEIN"/>
    <property type="match status" value="1"/>
</dbReference>
<dbReference type="GO" id="GO:0016020">
    <property type="term" value="C:membrane"/>
    <property type="evidence" value="ECO:0007669"/>
    <property type="project" value="UniProtKB-SubCell"/>
</dbReference>
<dbReference type="GeneID" id="26236260"/>
<dbReference type="RefSeq" id="XP_014532101.1">
    <property type="nucleotide sequence ID" value="XM_014676615.1"/>
</dbReference>
<dbReference type="InterPro" id="IPR004648">
    <property type="entry name" value="Oligpept_transpt"/>
</dbReference>
<dbReference type="NCBIfam" id="TIGR00727">
    <property type="entry name" value="ISP4_OPT"/>
    <property type="match status" value="1"/>
</dbReference>
<dbReference type="Proteomes" id="UP000595662">
    <property type="component" value="Chromosome 1"/>
</dbReference>
<evidence type="ECO:0000256" key="4">
    <source>
        <dbReference type="ARBA" id="ARBA00022692"/>
    </source>
</evidence>
<dbReference type="OMA" id="DTGMPIW"/>
<dbReference type="KEGG" id="pdp:PDIP_79440"/>
<comment type="subcellular location">
    <subcellularLocation>
        <location evidence="1">Membrane</location>
        <topology evidence="1">Multi-pass membrane protein</topology>
    </subcellularLocation>
</comment>
<feature type="transmembrane region" description="Helical" evidence="9">
    <location>
        <begin position="371"/>
        <end position="394"/>
    </location>
</feature>
<feature type="transmembrane region" description="Helical" evidence="9">
    <location>
        <begin position="533"/>
        <end position="556"/>
    </location>
</feature>
<feature type="transmembrane region" description="Helical" evidence="9">
    <location>
        <begin position="337"/>
        <end position="359"/>
    </location>
</feature>
<feature type="transmembrane region" description="Helical" evidence="9">
    <location>
        <begin position="616"/>
        <end position="637"/>
    </location>
</feature>